<dbReference type="Proteomes" id="UP000265581">
    <property type="component" value="Unassembled WGS sequence"/>
</dbReference>
<dbReference type="PRINTS" id="PR00145">
    <property type="entry name" value="ARGSUCLYASE"/>
</dbReference>
<evidence type="ECO:0000256" key="1">
    <source>
        <dbReference type="ARBA" id="ARBA00023239"/>
    </source>
</evidence>
<dbReference type="AlphaFoldDB" id="A0A371P9Z3"/>
<dbReference type="GO" id="GO:0016829">
    <property type="term" value="F:lyase activity"/>
    <property type="evidence" value="ECO:0007669"/>
    <property type="project" value="UniProtKB-KW"/>
</dbReference>
<evidence type="ECO:0000256" key="2">
    <source>
        <dbReference type="ARBA" id="ARBA00034772"/>
    </source>
</evidence>
<organism evidence="4 5">
    <name type="scientific">Aeromicrobium endophyticum</name>
    <dbReference type="NCBI Taxonomy" id="2292704"/>
    <lineage>
        <taxon>Bacteria</taxon>
        <taxon>Bacillati</taxon>
        <taxon>Actinomycetota</taxon>
        <taxon>Actinomycetes</taxon>
        <taxon>Propionibacteriales</taxon>
        <taxon>Nocardioidaceae</taxon>
        <taxon>Aeromicrobium</taxon>
    </lineage>
</organism>
<evidence type="ECO:0000313" key="4">
    <source>
        <dbReference type="EMBL" id="REK72783.1"/>
    </source>
</evidence>
<dbReference type="EMBL" id="QUBR01000001">
    <property type="protein sequence ID" value="REK72783.1"/>
    <property type="molecule type" value="Genomic_DNA"/>
</dbReference>
<evidence type="ECO:0000259" key="3">
    <source>
        <dbReference type="Pfam" id="PF00206"/>
    </source>
</evidence>
<dbReference type="InterPro" id="IPR024083">
    <property type="entry name" value="Fumarase/histidase_N"/>
</dbReference>
<keyword evidence="5" id="KW-1185">Reference proteome</keyword>
<evidence type="ECO:0000313" key="5">
    <source>
        <dbReference type="Proteomes" id="UP000265581"/>
    </source>
</evidence>
<proteinExistence type="inferred from homology"/>
<dbReference type="OrthoDB" id="9768878at2"/>
<comment type="caution">
    <text evidence="4">The sequence shown here is derived from an EMBL/GenBank/DDBJ whole genome shotgun (WGS) entry which is preliminary data.</text>
</comment>
<gene>
    <name evidence="4" type="ORF">DX116_04055</name>
</gene>
<dbReference type="PANTHER" id="PTHR43172">
    <property type="entry name" value="ADENYLOSUCCINATE LYASE"/>
    <property type="match status" value="1"/>
</dbReference>
<dbReference type="InterPro" id="IPR022761">
    <property type="entry name" value="Fumarate_lyase_N"/>
</dbReference>
<dbReference type="PANTHER" id="PTHR43172:SF2">
    <property type="entry name" value="ADENYLOSUCCINATE LYASE C-TERMINAL DOMAIN-CONTAINING PROTEIN"/>
    <property type="match status" value="1"/>
</dbReference>
<dbReference type="PROSITE" id="PS00163">
    <property type="entry name" value="FUMARATE_LYASES"/>
    <property type="match status" value="1"/>
</dbReference>
<dbReference type="InterPro" id="IPR020557">
    <property type="entry name" value="Fumarate_lyase_CS"/>
</dbReference>
<comment type="similarity">
    <text evidence="2">Belongs to the class-II fumarase/aspartase family.</text>
</comment>
<keyword evidence="4" id="KW-0413">Isomerase</keyword>
<dbReference type="Gene3D" id="1.10.275.10">
    <property type="entry name" value="Fumarase/aspartase (N-terminal domain)"/>
    <property type="match status" value="1"/>
</dbReference>
<sequence length="405" mass="41523">MADLFWPGDERADGLLDDGALLTAMVAVEQAWLDALVSAQVAPASAAADLTGAVGAADASALSAGAEAGGNPAIGLVALLRDRTTGETSRWLHRGLTSQDVVDTALVLCLREAVDRVLTDLDRQLVLLADLAHHHRDTVMVGRTLTQHAVPITFGTKAASWIDGLVDARTAVVGARDGLAVQVGGAAGTLAASVELTGSIDTALDLVDRTAAALDLPPAPAWHTSRTRMTRTGDALTTLADAWGHLAADVATLSRPEIGEVREGVGGGSSTMPHKSNPVLSVLLRRHAFAAPGLSSTLHVAAGAAVDERPDGAWHAEWATLRDLGRRSVVAAGQASELLAGLQVDPGAMSRTLAAAQGTDAEQQSMAALTGRAPAPDYLGAAHHVVDAAVTRARQAVRPAPEEGA</sequence>
<reference evidence="4 5" key="1">
    <citation type="submission" date="2018-08" db="EMBL/GenBank/DDBJ databases">
        <title>Aeromicrobium sp. M2KJ-4, whole genome shotgun sequence.</title>
        <authorList>
            <person name="Tuo L."/>
        </authorList>
    </citation>
    <scope>NUCLEOTIDE SEQUENCE [LARGE SCALE GENOMIC DNA]</scope>
    <source>
        <strain evidence="4 5">M2KJ-4</strain>
    </source>
</reference>
<dbReference type="PRINTS" id="PR00149">
    <property type="entry name" value="FUMRATELYASE"/>
</dbReference>
<dbReference type="Gene3D" id="1.20.200.10">
    <property type="entry name" value="Fumarase/aspartase (Central domain)"/>
    <property type="match status" value="1"/>
</dbReference>
<accession>A0A371P9Z3</accession>
<dbReference type="Pfam" id="PF00206">
    <property type="entry name" value="Lyase_1"/>
    <property type="match status" value="1"/>
</dbReference>
<feature type="domain" description="Fumarate lyase N-terminal" evidence="3">
    <location>
        <begin position="81"/>
        <end position="292"/>
    </location>
</feature>
<dbReference type="RefSeq" id="WP_119702896.1">
    <property type="nucleotide sequence ID" value="NZ_JBHSOI010000001.1"/>
</dbReference>
<dbReference type="SUPFAM" id="SSF48557">
    <property type="entry name" value="L-aspartase-like"/>
    <property type="match status" value="1"/>
</dbReference>
<dbReference type="InterPro" id="IPR000362">
    <property type="entry name" value="Fumarate_lyase_fam"/>
</dbReference>
<name>A0A371P9Z3_9ACTN</name>
<protein>
    <submittedName>
        <fullName evidence="4">3-carboxy-cis,cis-muconate cycloisomerase</fullName>
    </submittedName>
</protein>
<keyword evidence="1" id="KW-0456">Lyase</keyword>
<dbReference type="InterPro" id="IPR008948">
    <property type="entry name" value="L-Aspartase-like"/>
</dbReference>
<dbReference type="GO" id="GO:0016853">
    <property type="term" value="F:isomerase activity"/>
    <property type="evidence" value="ECO:0007669"/>
    <property type="project" value="UniProtKB-KW"/>
</dbReference>